<evidence type="ECO:0000313" key="9">
    <source>
        <dbReference type="Proteomes" id="UP000630660"/>
    </source>
</evidence>
<dbReference type="PROSITE" id="PS51892">
    <property type="entry name" value="SUBTILASE"/>
    <property type="match status" value="1"/>
</dbReference>
<evidence type="ECO:0000256" key="1">
    <source>
        <dbReference type="ARBA" id="ARBA00011073"/>
    </source>
</evidence>
<keyword evidence="4 5" id="KW-0720">Serine protease</keyword>
<dbReference type="Pfam" id="PF00082">
    <property type="entry name" value="Peptidase_S8"/>
    <property type="match status" value="1"/>
</dbReference>
<organism evidence="8 9">
    <name type="scientific">candidate division WOR-3 bacterium</name>
    <dbReference type="NCBI Taxonomy" id="2052148"/>
    <lineage>
        <taxon>Bacteria</taxon>
        <taxon>Bacteria division WOR-3</taxon>
    </lineage>
</organism>
<dbReference type="Gene3D" id="2.60.40.4070">
    <property type="match status" value="1"/>
</dbReference>
<accession>A0A9D5K934</accession>
<feature type="domain" description="Peptidase S8/S53" evidence="7">
    <location>
        <begin position="168"/>
        <end position="794"/>
    </location>
</feature>
<dbReference type="GO" id="GO:0004252">
    <property type="term" value="F:serine-type endopeptidase activity"/>
    <property type="evidence" value="ECO:0007669"/>
    <property type="project" value="UniProtKB-UniRule"/>
</dbReference>
<dbReference type="InterPro" id="IPR022398">
    <property type="entry name" value="Peptidase_S8_His-AS"/>
</dbReference>
<evidence type="ECO:0000256" key="6">
    <source>
        <dbReference type="SAM" id="Phobius"/>
    </source>
</evidence>
<dbReference type="PROSITE" id="PS00137">
    <property type="entry name" value="SUBTILASE_HIS"/>
    <property type="match status" value="1"/>
</dbReference>
<feature type="active site" description="Charge relay system" evidence="5">
    <location>
        <position position="746"/>
    </location>
</feature>
<dbReference type="AlphaFoldDB" id="A0A9D5K934"/>
<dbReference type="InterPro" id="IPR036278">
    <property type="entry name" value="Sialidase_sf"/>
</dbReference>
<comment type="caution">
    <text evidence="8">The sequence shown here is derived from an EMBL/GenBank/DDBJ whole genome shotgun (WGS) entry which is preliminary data.</text>
</comment>
<sequence length="927" mass="101460">MGGTGRFFMDNKTGGIMRSFFLLLITVAGWASPTWIYLSDKGEDRSLEHTRISTQSLARRGNVLEPEDIPLHPRYLRMLEISGLRIRARSRWLNAVSVEGNSNISDNLESMDFVTGTEPVAAHRVTVPDASIHKIQAKPAIDSAHFGDTYPALQLLNIPAVHNIGIFGQGAKVGILDTGLKPDHPVFNNLKLGGEHDFITGDEIILWDKDSESTRPLLSNYEIVLQPELFDNWLFFIADSTGDYAVTYRALYAARLNESRIADTVFAISRILDSEGVVRSYAVSEEDDFAIVVSENGGVSAQDTRVLKWGVLTANDFQNRGNLDADSRNPFFVQTLDERWLFYVKSDSVISFDRAQIEGSEITWQGAEQVFDPGGILDRPKAYVSGDTAVVFALDLKHGKFSFARTTDNGESFAPGEFPVSGEVVAFDIDGNRLVTAENHDGGFRLHFYQTPDAGQTWSDYAHPEVFDVIDRVDLASVNGLLKVVLESAGQVFLVNQLSSSLGDFSESHAISPEYFCYRPHACSSGSSLEVVWVYRGDDDTDYDPTEDGIDANEFTHPAHGSRVAGLIAGYQGMLYVGAAPAAEIYVAKTEKHVNLYGLGYELRAEEDMWIEGLEWLERSGVDIVNSSLGYGEWYTYEERDGKASPASRAATMAAERGVLVVNSAGNVKTGAPYILPPADAEGIITAGGVDTLGNWWEQSATSSGSAVGPTADGRTKPDLAAPALGVYVIDVDDTLSQYFFGSGTSYAAPILSGSAALMLEVHPEYRGNPDTIITLLKQSATLASSPNDTLGWGIPDVFEALKPLPDTFDTFSQNELIASFPNPFYPRTQDVVYFPFRLNKASLRVRIHIYTLSGEKVLERELIPPESGNSNQAIGIGRYDDPLELSAMGAYWDGLTQNGQQAASGLYLVLLTTQYGSHASKFMLIR</sequence>
<dbReference type="Proteomes" id="UP000630660">
    <property type="component" value="Unassembled WGS sequence"/>
</dbReference>
<keyword evidence="6" id="KW-0812">Transmembrane</keyword>
<dbReference type="InterPro" id="IPR023827">
    <property type="entry name" value="Peptidase_S8_Asp-AS"/>
</dbReference>
<dbReference type="PRINTS" id="PR00723">
    <property type="entry name" value="SUBTILISIN"/>
</dbReference>
<dbReference type="PROSITE" id="PS00136">
    <property type="entry name" value="SUBTILASE_ASP"/>
    <property type="match status" value="1"/>
</dbReference>
<dbReference type="Gene3D" id="3.40.50.200">
    <property type="entry name" value="Peptidase S8/S53 domain"/>
    <property type="match status" value="2"/>
</dbReference>
<feature type="active site" description="Charge relay system" evidence="5">
    <location>
        <position position="177"/>
    </location>
</feature>
<dbReference type="SUPFAM" id="SSF50939">
    <property type="entry name" value="Sialidases"/>
    <property type="match status" value="1"/>
</dbReference>
<evidence type="ECO:0000313" key="8">
    <source>
        <dbReference type="EMBL" id="MBD3364713.1"/>
    </source>
</evidence>
<dbReference type="PANTHER" id="PTHR43806:SF67">
    <property type="entry name" value="EGF-LIKE DOMAIN-CONTAINING PROTEIN"/>
    <property type="match status" value="1"/>
</dbReference>
<keyword evidence="3 5" id="KW-0378">Hydrolase</keyword>
<dbReference type="InterPro" id="IPR036852">
    <property type="entry name" value="Peptidase_S8/S53_dom_sf"/>
</dbReference>
<feature type="transmembrane region" description="Helical" evidence="6">
    <location>
        <begin position="20"/>
        <end position="38"/>
    </location>
</feature>
<evidence type="ECO:0000256" key="5">
    <source>
        <dbReference type="PROSITE-ProRule" id="PRU01240"/>
    </source>
</evidence>
<dbReference type="InterPro" id="IPR000209">
    <property type="entry name" value="Peptidase_S8/S53_dom"/>
</dbReference>
<protein>
    <submittedName>
        <fullName evidence="8">S8 family serine peptidase</fullName>
    </submittedName>
</protein>
<evidence type="ECO:0000256" key="2">
    <source>
        <dbReference type="ARBA" id="ARBA00022670"/>
    </source>
</evidence>
<keyword evidence="2 5" id="KW-0645">Protease</keyword>
<keyword evidence="6" id="KW-1133">Transmembrane helix</keyword>
<keyword evidence="6" id="KW-0472">Membrane</keyword>
<dbReference type="GO" id="GO:0006508">
    <property type="term" value="P:proteolysis"/>
    <property type="evidence" value="ECO:0007669"/>
    <property type="project" value="UniProtKB-KW"/>
</dbReference>
<name>A0A9D5K934_UNCW3</name>
<reference evidence="8" key="1">
    <citation type="submission" date="2019-11" db="EMBL/GenBank/DDBJ databases">
        <title>Microbial mats filling the niche in hypersaline microbial mats.</title>
        <authorList>
            <person name="Wong H.L."/>
            <person name="Macleod F.I."/>
            <person name="White R.A. III"/>
            <person name="Burns B.P."/>
        </authorList>
    </citation>
    <scope>NUCLEOTIDE SEQUENCE</scope>
    <source>
        <strain evidence="8">Bin_327</strain>
    </source>
</reference>
<dbReference type="PANTHER" id="PTHR43806">
    <property type="entry name" value="PEPTIDASE S8"/>
    <property type="match status" value="1"/>
</dbReference>
<dbReference type="InterPro" id="IPR015500">
    <property type="entry name" value="Peptidase_S8_subtilisin-rel"/>
</dbReference>
<dbReference type="EMBL" id="WJKJ01000187">
    <property type="protein sequence ID" value="MBD3364713.1"/>
    <property type="molecule type" value="Genomic_DNA"/>
</dbReference>
<evidence type="ECO:0000256" key="4">
    <source>
        <dbReference type="ARBA" id="ARBA00022825"/>
    </source>
</evidence>
<dbReference type="SUPFAM" id="SSF52743">
    <property type="entry name" value="Subtilisin-like"/>
    <property type="match status" value="1"/>
</dbReference>
<evidence type="ECO:0000259" key="7">
    <source>
        <dbReference type="Pfam" id="PF00082"/>
    </source>
</evidence>
<dbReference type="InterPro" id="IPR050131">
    <property type="entry name" value="Peptidase_S8_subtilisin-like"/>
</dbReference>
<feature type="active site" description="Charge relay system" evidence="5">
    <location>
        <position position="560"/>
    </location>
</feature>
<proteinExistence type="inferred from homology"/>
<comment type="similarity">
    <text evidence="1 5">Belongs to the peptidase S8 family.</text>
</comment>
<gene>
    <name evidence="8" type="ORF">GF359_05810</name>
</gene>
<evidence type="ECO:0000256" key="3">
    <source>
        <dbReference type="ARBA" id="ARBA00022801"/>
    </source>
</evidence>